<dbReference type="GeneID" id="30309344"/>
<accession>A0A159B6C8</accession>
<dbReference type="EMBL" id="KR053194">
    <property type="protein sequence ID" value="AKJ72044.1"/>
    <property type="molecule type" value="Genomic_DNA"/>
</dbReference>
<protein>
    <recommendedName>
        <fullName evidence="3">Minor tail protein</fullName>
    </recommendedName>
</protein>
<reference evidence="1 2" key="1">
    <citation type="submission" date="2015-04" db="EMBL/GenBank/DDBJ databases">
        <title>Locating and activating molecular 'time bombs': can Mycolata prophages be selectively induced en masse to biologically control activated sludge foaming?</title>
        <authorList>
            <person name="Dyson Z.A."/>
            <person name="Brown T.L."/>
            <person name="Farrar B."/>
            <person name="Doyle S."/>
            <person name="Tucci J."/>
            <person name="Seviour R.J."/>
            <person name="Petrovski S."/>
        </authorList>
    </citation>
    <scope>NUCLEOTIDE SEQUENCE [LARGE SCALE GENOMIC DNA]</scope>
</reference>
<keyword evidence="2" id="KW-1185">Reference proteome</keyword>
<gene>
    <name evidence="1" type="ORF">GAL1_29</name>
</gene>
<evidence type="ECO:0000313" key="2">
    <source>
        <dbReference type="Proteomes" id="UP000201404"/>
    </source>
</evidence>
<organism evidence="1 2">
    <name type="scientific">Gordonia phage GAL1</name>
    <dbReference type="NCBI Taxonomy" id="1647469"/>
    <lineage>
        <taxon>Viruses</taxon>
        <taxon>Duplodnaviria</taxon>
        <taxon>Heunggongvirae</taxon>
        <taxon>Uroviricota</taxon>
        <taxon>Caudoviricetes</taxon>
        <taxon>Galunavirus</taxon>
        <taxon>Galunavirus GAL1</taxon>
    </lineage>
</organism>
<dbReference type="RefSeq" id="YP_009324421.1">
    <property type="nucleotide sequence ID" value="NC_031936.1"/>
</dbReference>
<dbReference type="KEGG" id="vg:30309344"/>
<evidence type="ECO:0000313" key="1">
    <source>
        <dbReference type="EMBL" id="AKJ72044.1"/>
    </source>
</evidence>
<dbReference type="OrthoDB" id="10269at10239"/>
<sequence>MPTITFTVEGPAGQKPMLRFVPRGSFTTPSGEIVNPRDSVRRVSASTNVQGSVVLPEGPWEVYGIANKPMPFDVTTSANLKDLIVHNLPGNAPVTTLSQAVTAWMAANVNTEVTEPLVEGILSDPDSAARTVLDSTYAPVWKATTAYAAGVPVLLPNGKTGTRTTAGTSRASFDTTEEAAWTIAAGGLDAGAVESVVNEIGVETGATGEALTHLDAQGRTSWLGVRLDGTMPTRTKTAVGQAVLESGAITEAIADVGVETTVTNGLESFTHVDGQGRKSYLGVMGDGTPPQRTADAIKARMDLSQMQARNLIHEWWIKDAYTWVGGRLVWTLYGSTDGTIHAGEWRPGMGVTADVIVGDTVAFAIDDHCAPGHWMADDTRCGVMVWQHHAGDNLLRVAVAAPGDVASFQDSPVTTIDVGDTVSYGSPIPITSGSTDTDMLFWVPVRSPGSNWRFARFSVNQATRAVTPLSTLFFAKSSGGQFYGSFADARVASGNQKIRAAMYHNPAQPDNHVWYLEIDVVTGAVTNPFGTITLNVLTATEDLELNGNQTSPAVTPALAHDSAVDRRLFYVSDGPYKPRIAYAEWPTGQPDNATYRVFDVQAGTSTAVVAAGPRFGYTAEANYLCGMAFDSPATDDTVYVARNLNPGGRLERYWTGRSGTTRSKVLATSKYPIIRPLTARGRGPLVMWFDLESYDYFLAAGWLRSSNNR</sequence>
<dbReference type="Proteomes" id="UP000201404">
    <property type="component" value="Genome"/>
</dbReference>
<proteinExistence type="predicted"/>
<name>A0A159B6C8_9CAUD</name>
<evidence type="ECO:0008006" key="3">
    <source>
        <dbReference type="Google" id="ProtNLM"/>
    </source>
</evidence>